<dbReference type="SUPFAM" id="SSF117281">
    <property type="entry name" value="Kelch motif"/>
    <property type="match status" value="1"/>
</dbReference>
<feature type="non-terminal residue" evidence="2">
    <location>
        <position position="138"/>
    </location>
</feature>
<dbReference type="InterPro" id="IPR015915">
    <property type="entry name" value="Kelch-typ_b-propeller"/>
</dbReference>
<dbReference type="Pfam" id="PF25210">
    <property type="entry name" value="Kelch_FKB95"/>
    <property type="match status" value="1"/>
</dbReference>
<evidence type="ECO:0000313" key="2">
    <source>
        <dbReference type="EMBL" id="CAH2035376.1"/>
    </source>
</evidence>
<dbReference type="Proteomes" id="UP000836841">
    <property type="component" value="Chromosome 1"/>
</dbReference>
<reference evidence="2 3" key="1">
    <citation type="submission" date="2022-03" db="EMBL/GenBank/DDBJ databases">
        <authorList>
            <person name="Nunn A."/>
            <person name="Chopra R."/>
            <person name="Nunn A."/>
            <person name="Contreras Garrido A."/>
        </authorList>
    </citation>
    <scope>NUCLEOTIDE SEQUENCE [LARGE SCALE GENOMIC DNA]</scope>
</reference>
<gene>
    <name evidence="2" type="ORF">TAV2_LOCUS3085</name>
</gene>
<dbReference type="PANTHER" id="PTHR24414:SF184">
    <property type="entry name" value="GALACTOSE OXIDASE_KELCH REPEAT SUPERFAMILY PROTEIN"/>
    <property type="match status" value="1"/>
</dbReference>
<dbReference type="AlphaFoldDB" id="A0AAU9RA29"/>
<sequence length="138" mass="16016">EPNGKSSFVLIPSLPSSDGSFVTMGSSIYMSIMSASTIDCRSHTMKTIPSIYVPMSNTIADIIDGRIYVIRNYGHDSKKVMAVFNTEKQMWEEPMPKKSTWETDEMLNFREWEHVCVVDDVLYYYDYIEKKIRTYDLK</sequence>
<dbReference type="EMBL" id="OU466857">
    <property type="protein sequence ID" value="CAH2035376.1"/>
    <property type="molecule type" value="Genomic_DNA"/>
</dbReference>
<dbReference type="PANTHER" id="PTHR24414">
    <property type="entry name" value="F-BOX/KELCH-REPEAT PROTEIN SKIP4"/>
    <property type="match status" value="1"/>
</dbReference>
<keyword evidence="3" id="KW-1185">Reference proteome</keyword>
<accession>A0AAU9RA29</accession>
<evidence type="ECO:0000313" key="3">
    <source>
        <dbReference type="Proteomes" id="UP000836841"/>
    </source>
</evidence>
<proteinExistence type="predicted"/>
<organism evidence="2 3">
    <name type="scientific">Thlaspi arvense</name>
    <name type="common">Field penny-cress</name>
    <dbReference type="NCBI Taxonomy" id="13288"/>
    <lineage>
        <taxon>Eukaryota</taxon>
        <taxon>Viridiplantae</taxon>
        <taxon>Streptophyta</taxon>
        <taxon>Embryophyta</taxon>
        <taxon>Tracheophyta</taxon>
        <taxon>Spermatophyta</taxon>
        <taxon>Magnoliopsida</taxon>
        <taxon>eudicotyledons</taxon>
        <taxon>Gunneridae</taxon>
        <taxon>Pentapetalae</taxon>
        <taxon>rosids</taxon>
        <taxon>malvids</taxon>
        <taxon>Brassicales</taxon>
        <taxon>Brassicaceae</taxon>
        <taxon>Thlaspideae</taxon>
        <taxon>Thlaspi</taxon>
    </lineage>
</organism>
<evidence type="ECO:0000259" key="1">
    <source>
        <dbReference type="Pfam" id="PF25210"/>
    </source>
</evidence>
<name>A0AAU9RA29_THLAR</name>
<dbReference type="InterPro" id="IPR057499">
    <property type="entry name" value="Kelch_FKB95"/>
</dbReference>
<dbReference type="InterPro" id="IPR050354">
    <property type="entry name" value="F-box/kelch-repeat_ARATH"/>
</dbReference>
<protein>
    <recommendedName>
        <fullName evidence="1">FKB95-like N-terminal Kelch domain-containing protein</fullName>
    </recommendedName>
</protein>
<feature type="domain" description="FKB95-like N-terminal Kelch" evidence="1">
    <location>
        <begin position="5"/>
        <end position="96"/>
    </location>
</feature>